<reference evidence="7" key="1">
    <citation type="submission" date="2022-11" db="UniProtKB">
        <authorList>
            <consortium name="WormBaseParasite"/>
        </authorList>
    </citation>
    <scope>IDENTIFICATION</scope>
</reference>
<proteinExistence type="predicted"/>
<dbReference type="Gene3D" id="1.10.418.10">
    <property type="entry name" value="Calponin-like domain"/>
    <property type="match status" value="1"/>
</dbReference>
<dbReference type="InterPro" id="IPR011993">
    <property type="entry name" value="PH-like_dom_sf"/>
</dbReference>
<feature type="domain" description="DH" evidence="5">
    <location>
        <begin position="146"/>
        <end position="329"/>
    </location>
</feature>
<dbReference type="PANTHER" id="PTHR45818:SF3">
    <property type="entry name" value="PROTEIN VAV"/>
    <property type="match status" value="1"/>
</dbReference>
<dbReference type="InterPro" id="IPR046349">
    <property type="entry name" value="C1-like_sf"/>
</dbReference>
<organism evidence="6 7">
    <name type="scientific">Acrobeloides nanus</name>
    <dbReference type="NCBI Taxonomy" id="290746"/>
    <lineage>
        <taxon>Eukaryota</taxon>
        <taxon>Metazoa</taxon>
        <taxon>Ecdysozoa</taxon>
        <taxon>Nematoda</taxon>
        <taxon>Chromadorea</taxon>
        <taxon>Rhabditida</taxon>
        <taxon>Tylenchina</taxon>
        <taxon>Cephalobomorpha</taxon>
        <taxon>Cephaloboidea</taxon>
        <taxon>Cephalobidae</taxon>
        <taxon>Acrobeloides</taxon>
    </lineage>
</organism>
<name>A0A914EPI0_9BILA</name>
<dbReference type="InterPro" id="IPR036860">
    <property type="entry name" value="SH2_dom_sf"/>
</dbReference>
<dbReference type="Pfam" id="PF00017">
    <property type="entry name" value="SH2"/>
    <property type="match status" value="1"/>
</dbReference>
<evidence type="ECO:0000256" key="2">
    <source>
        <dbReference type="ARBA" id="ARBA00022999"/>
    </source>
</evidence>
<feature type="domain" description="SH2" evidence="4">
    <location>
        <begin position="615"/>
        <end position="714"/>
    </location>
</feature>
<protein>
    <submittedName>
        <fullName evidence="7">SH3 domain-containing protein</fullName>
    </submittedName>
</protein>
<accession>A0A914EPI0</accession>
<dbReference type="GO" id="GO:0005737">
    <property type="term" value="C:cytoplasm"/>
    <property type="evidence" value="ECO:0007669"/>
    <property type="project" value="TreeGrafter"/>
</dbReference>
<dbReference type="PROSITE" id="PS50010">
    <property type="entry name" value="DH_2"/>
    <property type="match status" value="1"/>
</dbReference>
<dbReference type="CDD" id="cd00173">
    <property type="entry name" value="SH2"/>
    <property type="match status" value="1"/>
</dbReference>
<keyword evidence="1" id="KW-0597">Phosphoprotein</keyword>
<keyword evidence="6" id="KW-1185">Reference proteome</keyword>
<dbReference type="WBParaSite" id="ACRNAN_scaffold9510.g21994.t1">
    <property type="protein sequence ID" value="ACRNAN_scaffold9510.g21994.t1"/>
    <property type="gene ID" value="ACRNAN_scaffold9510.g21994"/>
</dbReference>
<dbReference type="GO" id="GO:0016477">
    <property type="term" value="P:cell migration"/>
    <property type="evidence" value="ECO:0007669"/>
    <property type="project" value="TreeGrafter"/>
</dbReference>
<dbReference type="SMART" id="SM00252">
    <property type="entry name" value="SH2"/>
    <property type="match status" value="1"/>
</dbReference>
<evidence type="ECO:0000313" key="6">
    <source>
        <dbReference type="Proteomes" id="UP000887540"/>
    </source>
</evidence>
<evidence type="ECO:0000256" key="1">
    <source>
        <dbReference type="ARBA" id="ARBA00022553"/>
    </source>
</evidence>
<dbReference type="GO" id="GO:0005085">
    <property type="term" value="F:guanyl-nucleotide exchange factor activity"/>
    <property type="evidence" value="ECO:0007669"/>
    <property type="project" value="InterPro"/>
</dbReference>
<dbReference type="SUPFAM" id="SSF57889">
    <property type="entry name" value="Cysteine-rich domain"/>
    <property type="match status" value="1"/>
</dbReference>
<dbReference type="InterPro" id="IPR036872">
    <property type="entry name" value="CH_dom_sf"/>
</dbReference>
<dbReference type="Proteomes" id="UP000887540">
    <property type="component" value="Unplaced"/>
</dbReference>
<dbReference type="InterPro" id="IPR000219">
    <property type="entry name" value="DH_dom"/>
</dbReference>
<dbReference type="SUPFAM" id="SSF47576">
    <property type="entry name" value="Calponin-homology domain, CH-domain"/>
    <property type="match status" value="1"/>
</dbReference>
<keyword evidence="2 3" id="KW-0727">SH2 domain</keyword>
<dbReference type="PROSITE" id="PS50001">
    <property type="entry name" value="SH2"/>
    <property type="match status" value="1"/>
</dbReference>
<dbReference type="SUPFAM" id="SSF48065">
    <property type="entry name" value="DBL homology domain (DH-domain)"/>
    <property type="match status" value="1"/>
</dbReference>
<dbReference type="Gene3D" id="2.30.29.30">
    <property type="entry name" value="Pleckstrin-homology domain (PH domain)/Phosphotyrosine-binding domain (PTB)"/>
    <property type="match status" value="1"/>
</dbReference>
<dbReference type="Gene3D" id="1.20.900.10">
    <property type="entry name" value="Dbl homology (DH) domain"/>
    <property type="match status" value="1"/>
</dbReference>
<dbReference type="PANTHER" id="PTHR45818">
    <property type="entry name" value="PROTEIN VAV"/>
    <property type="match status" value="1"/>
</dbReference>
<dbReference type="SUPFAM" id="SSF50729">
    <property type="entry name" value="PH domain-like"/>
    <property type="match status" value="1"/>
</dbReference>
<dbReference type="Gene3D" id="3.30.505.10">
    <property type="entry name" value="SH2 domain"/>
    <property type="match status" value="1"/>
</dbReference>
<dbReference type="SUPFAM" id="SSF55550">
    <property type="entry name" value="SH2 domain"/>
    <property type="match status" value="1"/>
</dbReference>
<evidence type="ECO:0000313" key="7">
    <source>
        <dbReference type="WBParaSite" id="ACRNAN_scaffold9510.g21994.t1"/>
    </source>
</evidence>
<sequence>MVVHLDDSQEVRLKCSSNLNSFLTACKDSLGVPEECLFNAEDLLNELQRFDQVLKCLSFLSRTEEARHRAIRPFSHVQQNAEYISLPDRVEEQIDDYIPVYEAENNENEAIEQQIRVQDIALSPSNSLAGSPPSEYIDTRPRPDDTRNLCVIDLIDHEYKFLKQLQKLHGHYIELEQKQLLPKDDNDRLFYKIPEMTNLHQEFYNKIKEAGENAISNEARYGNDPEVLTLGKAINSLKMEIADVYKERLLGLNDSLKSLKQLIKVNKEVKSRIDLYSARPMENPITHLCAFKPILERLHKKSSGNLLLLNDIKLAIGELDQICKFLNLVLKRADNSLFLFDCLRDFPKQKHKLAHFGKLLWDDLVDINIKMKFDKTNTKAEKYHVFLFEATVMICKPKDNGYMFLNEYELKYFDLSVCNETNSWWSTYHWALTNPSNGWILNFVFKSKKKSERIYKIFKEEAMRINKPESHQLLGHKPRTNTTFKPFVCSGCDKLFDILKYECEICNEVFDFECLKKVPCQPKNLFACQEILKPNDILQVLDIESNGTVLTKVYGNDGEAKLLSLNISSATEHDETLSESPGFRVPELISYTNPIISKSILDISVDSSQIETKLYYFGTVDSEHVDRVLIKTPPGTFLIRYSRSKARYILSVSTLKGPKHCFLGYRFEEQNGMSTSTALGGSQFRTIDEQIAYYRQNPIPNLKDCPITKITGAIIKNFFRAKFIFATAEENECIIVRPGDIIKVVDITDEHNGFWTVLINNKVAHLPWVMLHKFAESLEFGISPSRHSISSESTL</sequence>
<evidence type="ECO:0000259" key="5">
    <source>
        <dbReference type="PROSITE" id="PS50010"/>
    </source>
</evidence>
<evidence type="ECO:0000259" key="4">
    <source>
        <dbReference type="PROSITE" id="PS50001"/>
    </source>
</evidence>
<evidence type="ECO:0000256" key="3">
    <source>
        <dbReference type="PROSITE-ProRule" id="PRU00191"/>
    </source>
</evidence>
<dbReference type="AlphaFoldDB" id="A0A914EPI0"/>
<dbReference type="InterPro" id="IPR000980">
    <property type="entry name" value="SH2"/>
</dbReference>
<dbReference type="InterPro" id="IPR035899">
    <property type="entry name" value="DBL_dom_sf"/>
</dbReference>